<proteinExistence type="predicted"/>
<dbReference type="EMBL" id="KN819391">
    <property type="protein sequence ID" value="KIJ10938.1"/>
    <property type="molecule type" value="Genomic_DNA"/>
</dbReference>
<accession>A0A0C9TJM3</accession>
<dbReference type="Pfam" id="PF20414">
    <property type="entry name" value="DUF6698"/>
    <property type="match status" value="1"/>
</dbReference>
<reference evidence="2 3" key="1">
    <citation type="submission" date="2014-06" db="EMBL/GenBank/DDBJ databases">
        <authorList>
            <consortium name="DOE Joint Genome Institute"/>
            <person name="Kuo A."/>
            <person name="Kohler A."/>
            <person name="Nagy L.G."/>
            <person name="Floudas D."/>
            <person name="Copeland A."/>
            <person name="Barry K.W."/>
            <person name="Cichocki N."/>
            <person name="Veneault-Fourrey C."/>
            <person name="LaButti K."/>
            <person name="Lindquist E.A."/>
            <person name="Lipzen A."/>
            <person name="Lundell T."/>
            <person name="Morin E."/>
            <person name="Murat C."/>
            <person name="Sun H."/>
            <person name="Tunlid A."/>
            <person name="Henrissat B."/>
            <person name="Grigoriev I.V."/>
            <person name="Hibbett D.S."/>
            <person name="Martin F."/>
            <person name="Nordberg H.P."/>
            <person name="Cantor M.N."/>
            <person name="Hua S.X."/>
        </authorList>
    </citation>
    <scope>NUCLEOTIDE SEQUENCE [LARGE SCALE GENOMIC DNA]</scope>
    <source>
        <strain evidence="2 3">ATCC 200175</strain>
    </source>
</reference>
<evidence type="ECO:0000313" key="2">
    <source>
        <dbReference type="EMBL" id="KIJ10938.1"/>
    </source>
</evidence>
<gene>
    <name evidence="2" type="ORF">PAXINDRAFT_16099</name>
</gene>
<evidence type="ECO:0000256" key="1">
    <source>
        <dbReference type="SAM" id="MobiDB-lite"/>
    </source>
</evidence>
<keyword evidence="3" id="KW-1185">Reference proteome</keyword>
<dbReference type="InterPro" id="IPR046521">
    <property type="entry name" value="DUF6698"/>
</dbReference>
<name>A0A0C9TJM3_PAXIN</name>
<protein>
    <submittedName>
        <fullName evidence="2">Uncharacterized protein</fullName>
    </submittedName>
</protein>
<feature type="region of interest" description="Disordered" evidence="1">
    <location>
        <begin position="1"/>
        <end position="43"/>
    </location>
</feature>
<sequence>MSINADYGEHSASEAPTTRKRASSSALQLGPRKKPTTQDPLVHHGRHFGRAVHAFCNVQTLVTNGLIRMAADGDEETLTAAERREYTVFRELLRMVPGLEHRLMDSSEEEVMTFADLIQKGANSARADDTKGMKATIIDLITPKGQSLNPHIPRNVKSGCGFNHDHTGALLCPAGLDWANTETRTKLVNGQIQVAGDQWPVMLYANYMYDPEDPWNGLLRSRLLVSAFKHIFTSPSSVNQEPKATRSGNARIHGMHCVTKASARFALISAQIFSRTDLITDSEHFYNSILALLEDPDEKEEVDQLMTWWNRQVFPLYAEVERIPSKNSALARIRQKRAEVNKRNATIGN</sequence>
<dbReference type="Proteomes" id="UP000053647">
    <property type="component" value="Unassembled WGS sequence"/>
</dbReference>
<organism evidence="2 3">
    <name type="scientific">Paxillus involutus ATCC 200175</name>
    <dbReference type="NCBI Taxonomy" id="664439"/>
    <lineage>
        <taxon>Eukaryota</taxon>
        <taxon>Fungi</taxon>
        <taxon>Dikarya</taxon>
        <taxon>Basidiomycota</taxon>
        <taxon>Agaricomycotina</taxon>
        <taxon>Agaricomycetes</taxon>
        <taxon>Agaricomycetidae</taxon>
        <taxon>Boletales</taxon>
        <taxon>Paxilineae</taxon>
        <taxon>Paxillaceae</taxon>
        <taxon>Paxillus</taxon>
    </lineage>
</organism>
<reference evidence="3" key="2">
    <citation type="submission" date="2015-01" db="EMBL/GenBank/DDBJ databases">
        <title>Evolutionary Origins and Diversification of the Mycorrhizal Mutualists.</title>
        <authorList>
            <consortium name="DOE Joint Genome Institute"/>
            <consortium name="Mycorrhizal Genomics Consortium"/>
            <person name="Kohler A."/>
            <person name="Kuo A."/>
            <person name="Nagy L.G."/>
            <person name="Floudas D."/>
            <person name="Copeland A."/>
            <person name="Barry K.W."/>
            <person name="Cichocki N."/>
            <person name="Veneault-Fourrey C."/>
            <person name="LaButti K."/>
            <person name="Lindquist E.A."/>
            <person name="Lipzen A."/>
            <person name="Lundell T."/>
            <person name="Morin E."/>
            <person name="Murat C."/>
            <person name="Riley R."/>
            <person name="Ohm R."/>
            <person name="Sun H."/>
            <person name="Tunlid A."/>
            <person name="Henrissat B."/>
            <person name="Grigoriev I.V."/>
            <person name="Hibbett D.S."/>
            <person name="Martin F."/>
        </authorList>
    </citation>
    <scope>NUCLEOTIDE SEQUENCE [LARGE SCALE GENOMIC DNA]</scope>
    <source>
        <strain evidence="3">ATCC 200175</strain>
    </source>
</reference>
<dbReference type="HOGENOM" id="CLU_035918_3_0_1"/>
<dbReference type="AlphaFoldDB" id="A0A0C9TJM3"/>
<evidence type="ECO:0000313" key="3">
    <source>
        <dbReference type="Proteomes" id="UP000053647"/>
    </source>
</evidence>
<dbReference type="OrthoDB" id="3220614at2759"/>